<dbReference type="EMBL" id="CP009440">
    <property type="protein sequence ID" value="AJI53677.1"/>
    <property type="molecule type" value="Genomic_DNA"/>
</dbReference>
<comment type="subcellular location">
    <subcellularLocation>
        <location evidence="1">Cytoplasm</location>
    </subcellularLocation>
</comment>
<dbReference type="PANTHER" id="PTHR42756:SF1">
    <property type="entry name" value="TRANSCRIPTIONAL REPRESSOR OF EMRAB OPERON"/>
    <property type="match status" value="1"/>
</dbReference>
<dbReference type="SUPFAM" id="SSF46785">
    <property type="entry name" value="Winged helix' DNA-binding domain"/>
    <property type="match status" value="1"/>
</dbReference>
<dbReference type="SMART" id="SM00347">
    <property type="entry name" value="HTH_MARR"/>
    <property type="match status" value="1"/>
</dbReference>
<dbReference type="InterPro" id="IPR036390">
    <property type="entry name" value="WH_DNA-bd_sf"/>
</dbReference>
<evidence type="ECO:0000256" key="3">
    <source>
        <dbReference type="ARBA" id="ARBA00023026"/>
    </source>
</evidence>
<keyword evidence="3" id="KW-0843">Virulence</keyword>
<reference evidence="11 12" key="1">
    <citation type="journal article" date="2015" name="Genome Announc.">
        <title>Genome sequencing of 18 francisella strains to aid in assay development and testing.</title>
        <authorList>
            <person name="Johnson S.L."/>
            <person name="Daligault H.E."/>
            <person name="Davenport K.W."/>
            <person name="Coyne S.R."/>
            <person name="Frey K.G."/>
            <person name="Koroleva G.I."/>
            <person name="Broomall S.M."/>
            <person name="Bishop-Lilly K.A."/>
            <person name="Bruce D.C."/>
            <person name="Chertkov O."/>
            <person name="Freitas T."/>
            <person name="Jaissle J."/>
            <person name="Ladner J.T."/>
            <person name="Rosenzweig C.N."/>
            <person name="Gibbons H.S."/>
            <person name="Palacios G.F."/>
            <person name="Redden C.L."/>
            <person name="Xu Y."/>
            <person name="Minogue T.D."/>
            <person name="Chain P.S."/>
        </authorList>
    </citation>
    <scope>NUCLEOTIDE SEQUENCE [LARGE SCALE GENOMIC DNA]</scope>
    <source>
        <strain evidence="11 12">GA01-2794</strain>
    </source>
</reference>
<dbReference type="InterPro" id="IPR055166">
    <property type="entry name" value="Transc_reg_Sar_Rot_HTH"/>
</dbReference>
<evidence type="ECO:0000256" key="7">
    <source>
        <dbReference type="ARBA" id="ARBA00046337"/>
    </source>
</evidence>
<comment type="similarity">
    <text evidence="7">Belongs to the SarZ family.</text>
</comment>
<dbReference type="InterPro" id="IPR023187">
    <property type="entry name" value="Tscrpt_reg_MarR-type_CS"/>
</dbReference>
<gene>
    <name evidence="11" type="ORF">LA55_1453</name>
</gene>
<dbReference type="GO" id="GO:0003700">
    <property type="term" value="F:DNA-binding transcription factor activity"/>
    <property type="evidence" value="ECO:0007669"/>
    <property type="project" value="InterPro"/>
</dbReference>
<evidence type="ECO:0000256" key="4">
    <source>
        <dbReference type="ARBA" id="ARBA00023125"/>
    </source>
</evidence>
<evidence type="ECO:0000313" key="11">
    <source>
        <dbReference type="EMBL" id="AJI53677.1"/>
    </source>
</evidence>
<keyword evidence="2" id="KW-0805">Transcription regulation</keyword>
<dbReference type="GO" id="GO:0005737">
    <property type="term" value="C:cytoplasm"/>
    <property type="evidence" value="ECO:0007669"/>
    <property type="project" value="UniProtKB-SubCell"/>
</dbReference>
<dbReference type="AlphaFoldDB" id="A0A0B6D5T9"/>
<proteinExistence type="inferred from homology"/>
<accession>A0A0B6D5T9</accession>
<protein>
    <recommendedName>
        <fullName evidence="6">HTH-type transcriptional regulator MgrA</fullName>
    </recommendedName>
    <alternativeName>
        <fullName evidence="8">HTH-type transcriptional regulator SarZ</fullName>
    </alternativeName>
    <alternativeName>
        <fullName evidence="9">Staphylococcal accessory regulator Z</fullName>
    </alternativeName>
</protein>
<evidence type="ECO:0000313" key="12">
    <source>
        <dbReference type="Proteomes" id="UP000031830"/>
    </source>
</evidence>
<evidence type="ECO:0000256" key="1">
    <source>
        <dbReference type="ARBA" id="ARBA00004496"/>
    </source>
</evidence>
<evidence type="ECO:0000256" key="5">
    <source>
        <dbReference type="ARBA" id="ARBA00023163"/>
    </source>
</evidence>
<evidence type="ECO:0000256" key="2">
    <source>
        <dbReference type="ARBA" id="ARBA00023015"/>
    </source>
</evidence>
<dbReference type="GO" id="GO:0003677">
    <property type="term" value="F:DNA binding"/>
    <property type="evidence" value="ECO:0007669"/>
    <property type="project" value="UniProtKB-KW"/>
</dbReference>
<organism evidence="11 12">
    <name type="scientific">Francisella philomiragia</name>
    <dbReference type="NCBI Taxonomy" id="28110"/>
    <lineage>
        <taxon>Bacteria</taxon>
        <taxon>Pseudomonadati</taxon>
        <taxon>Pseudomonadota</taxon>
        <taxon>Gammaproteobacteria</taxon>
        <taxon>Thiotrichales</taxon>
        <taxon>Francisellaceae</taxon>
        <taxon>Francisella</taxon>
    </lineage>
</organism>
<dbReference type="PROSITE" id="PS01117">
    <property type="entry name" value="HTH_MARR_1"/>
    <property type="match status" value="1"/>
</dbReference>
<evidence type="ECO:0000256" key="9">
    <source>
        <dbReference type="ARBA" id="ARBA00047207"/>
    </source>
</evidence>
<sequence>MVKKSIILMFLEEYTSLSQQWRKINALWYKIFMKFLGETNLTYTEAMVLLATLSLDIPSKSDISKYMRCEPQSITRAINSLVSKELLQRKLDINDKRVVLFDLTKTGHEFSVKTQNFINVNWQKSLGDIDRESLNVFTNQLNEMVLNLEKLVVVNDIDK</sequence>
<dbReference type="OrthoDB" id="5461037at2"/>
<evidence type="ECO:0000256" key="6">
    <source>
        <dbReference type="ARBA" id="ARBA00040307"/>
    </source>
</evidence>
<dbReference type="Pfam" id="PF22381">
    <property type="entry name" value="Staph_reg_Sar_Rot"/>
    <property type="match status" value="1"/>
</dbReference>
<dbReference type="Proteomes" id="UP000031830">
    <property type="component" value="Chromosome"/>
</dbReference>
<evidence type="ECO:0000256" key="8">
    <source>
        <dbReference type="ARBA" id="ARBA00047188"/>
    </source>
</evidence>
<dbReference type="InterPro" id="IPR036388">
    <property type="entry name" value="WH-like_DNA-bd_sf"/>
</dbReference>
<keyword evidence="5" id="KW-0804">Transcription</keyword>
<dbReference type="InterPro" id="IPR000835">
    <property type="entry name" value="HTH_MarR-typ"/>
</dbReference>
<feature type="domain" description="HTH marR-type" evidence="10">
    <location>
        <begin position="34"/>
        <end position="134"/>
    </location>
</feature>
<name>A0A0B6D5T9_9GAMM</name>
<evidence type="ECO:0000259" key="10">
    <source>
        <dbReference type="SMART" id="SM00347"/>
    </source>
</evidence>
<dbReference type="KEGG" id="fpz:LA55_1453"/>
<dbReference type="PANTHER" id="PTHR42756">
    <property type="entry name" value="TRANSCRIPTIONAL REGULATOR, MARR"/>
    <property type="match status" value="1"/>
</dbReference>
<dbReference type="Gene3D" id="1.10.10.10">
    <property type="entry name" value="Winged helix-like DNA-binding domain superfamily/Winged helix DNA-binding domain"/>
    <property type="match status" value="1"/>
</dbReference>
<keyword evidence="4 11" id="KW-0238">DNA-binding</keyword>